<keyword evidence="3" id="KW-1185">Reference proteome</keyword>
<dbReference type="SMART" id="SM00052">
    <property type="entry name" value="EAL"/>
    <property type="match status" value="1"/>
</dbReference>
<dbReference type="GO" id="GO:0071111">
    <property type="term" value="F:cyclic-guanylate-specific phosphodiesterase activity"/>
    <property type="evidence" value="ECO:0007669"/>
    <property type="project" value="InterPro"/>
</dbReference>
<organism evidence="2 3">
    <name type="scientific">Acidihalobacter yilgarnensis</name>
    <dbReference type="NCBI Taxonomy" id="2819280"/>
    <lineage>
        <taxon>Bacteria</taxon>
        <taxon>Pseudomonadati</taxon>
        <taxon>Pseudomonadota</taxon>
        <taxon>Gammaproteobacteria</taxon>
        <taxon>Chromatiales</taxon>
        <taxon>Ectothiorhodospiraceae</taxon>
        <taxon>Acidihalobacter</taxon>
    </lineage>
</organism>
<evidence type="ECO:0000313" key="3">
    <source>
        <dbReference type="Proteomes" id="UP000095401"/>
    </source>
</evidence>
<sequence>MVDLRGRGVVAVEALARLMLADGRVLTPAAFLDGMSAQSRRDLSREMLRQGLALLARLDAQGISLGLSFNVDADFILDADCVHCFRDLVDASGIDPGRITLEILESGEFLTTESALELMRALREAGARIALDDVGSAYSSLLRLKELPIDRIKLDQAFVRDLAQGPDNLVFVMALQSLAQGLDVELIVEGVETPAMLDAMIALGVDSVQGYALARPMPADQLAAWMIDGAITPHRNDRQPDTLLGAYAAHLRQRALMDSIIREGTFVHVLDVIHDCPLVRYLSAQGMRNDHPLLQIHQRIVHIFHGRRRLIDLETSDTNLMAAEQHLARLVADALSAEAAVSC</sequence>
<dbReference type="Proteomes" id="UP000095401">
    <property type="component" value="Chromosome"/>
</dbReference>
<dbReference type="Gene3D" id="3.20.20.450">
    <property type="entry name" value="EAL domain"/>
    <property type="match status" value="1"/>
</dbReference>
<protein>
    <recommendedName>
        <fullName evidence="1">EAL domain-containing protein</fullName>
    </recommendedName>
</protein>
<proteinExistence type="predicted"/>
<dbReference type="CDD" id="cd01948">
    <property type="entry name" value="EAL"/>
    <property type="match status" value="1"/>
</dbReference>
<dbReference type="KEGG" id="aprs:BI364_07910"/>
<dbReference type="AlphaFoldDB" id="A0A1D8IN49"/>
<dbReference type="SUPFAM" id="SSF141868">
    <property type="entry name" value="EAL domain-like"/>
    <property type="match status" value="1"/>
</dbReference>
<dbReference type="InterPro" id="IPR035919">
    <property type="entry name" value="EAL_sf"/>
</dbReference>
<name>A0A1D8IN49_9GAMM</name>
<reference evidence="3" key="1">
    <citation type="submission" date="2016-09" db="EMBL/GenBank/DDBJ databases">
        <title>Acidihalobacter prosperus F5.</title>
        <authorList>
            <person name="Khaleque H.N."/>
            <person name="Ramsay J.P."/>
            <person name="Kaksonen A.H."/>
            <person name="Boxall N.J."/>
            <person name="Watkin E.L.J."/>
        </authorList>
    </citation>
    <scope>NUCLEOTIDE SEQUENCE [LARGE SCALE GENOMIC DNA]</scope>
    <source>
        <strain evidence="3">F5</strain>
    </source>
</reference>
<dbReference type="PANTHER" id="PTHR33121:SF70">
    <property type="entry name" value="SIGNALING PROTEIN YKOW"/>
    <property type="match status" value="1"/>
</dbReference>
<dbReference type="InterPro" id="IPR001633">
    <property type="entry name" value="EAL_dom"/>
</dbReference>
<dbReference type="InterPro" id="IPR050706">
    <property type="entry name" value="Cyclic-di-GMP_PDE-like"/>
</dbReference>
<evidence type="ECO:0000313" key="2">
    <source>
        <dbReference type="EMBL" id="AOU97898.1"/>
    </source>
</evidence>
<feature type="domain" description="EAL" evidence="1">
    <location>
        <begin position="1"/>
        <end position="230"/>
    </location>
</feature>
<accession>A0A1D8IN49</accession>
<evidence type="ECO:0000259" key="1">
    <source>
        <dbReference type="PROSITE" id="PS50883"/>
    </source>
</evidence>
<dbReference type="PANTHER" id="PTHR33121">
    <property type="entry name" value="CYCLIC DI-GMP PHOSPHODIESTERASE PDEF"/>
    <property type="match status" value="1"/>
</dbReference>
<gene>
    <name evidence="2" type="ORF">BI364_07910</name>
</gene>
<dbReference type="EMBL" id="CP017415">
    <property type="protein sequence ID" value="AOU97898.1"/>
    <property type="molecule type" value="Genomic_DNA"/>
</dbReference>
<dbReference type="Pfam" id="PF00563">
    <property type="entry name" value="EAL"/>
    <property type="match status" value="1"/>
</dbReference>
<dbReference type="PROSITE" id="PS50883">
    <property type="entry name" value="EAL"/>
    <property type="match status" value="1"/>
</dbReference>